<evidence type="ECO:0000313" key="3">
    <source>
        <dbReference type="Proteomes" id="UP001301152"/>
    </source>
</evidence>
<feature type="chain" id="PRO_5046468281" evidence="1">
    <location>
        <begin position="24"/>
        <end position="394"/>
    </location>
</feature>
<accession>A0ABT3QHA7</accession>
<gene>
    <name evidence="2" type="ORF">OQ497_12015</name>
</gene>
<evidence type="ECO:0000313" key="2">
    <source>
        <dbReference type="EMBL" id="MCX2564674.1"/>
    </source>
</evidence>
<dbReference type="Proteomes" id="UP001301152">
    <property type="component" value="Unassembled WGS sequence"/>
</dbReference>
<dbReference type="PANTHER" id="PTHR34853:SF1">
    <property type="entry name" value="LIPASE 5"/>
    <property type="match status" value="1"/>
</dbReference>
<dbReference type="SUPFAM" id="SSF53474">
    <property type="entry name" value="alpha/beta-Hydrolases"/>
    <property type="match status" value="1"/>
</dbReference>
<keyword evidence="1" id="KW-0732">Signal</keyword>
<dbReference type="EMBL" id="JAPIUZ010000008">
    <property type="protein sequence ID" value="MCX2564674.1"/>
    <property type="molecule type" value="Genomic_DNA"/>
</dbReference>
<dbReference type="Pfam" id="PF03583">
    <property type="entry name" value="LIP"/>
    <property type="match status" value="1"/>
</dbReference>
<dbReference type="PIRSF" id="PIRSF029171">
    <property type="entry name" value="Esterase_LipA"/>
    <property type="match status" value="1"/>
</dbReference>
<sequence length="394" mass="41440">MQLSKLLACNVLCGLLLATAAHAETEKAGVVVKASPLPAAFSLPGAGAAYRIVYLSTDGLTQKGLVQATEEVILPKGKPPAGGWPVVAWEHGTVGVSEKCTPSLHPYTERNRTYLEAWMKRGFAVVAPDYQGLGISGQTHAYLNTRVEAYSVLDGLRAAESAYPLQNKVMLVGQSQGGGAAVASASFAPTYAPDINILGTVATGVPYITPELMETLLHKARSNQPDGGYDPLVVYSLYIAAGLAAHDSSFNPQDVFTEKAMSAYHAAGHSCVNEMMALAGKEGLNANNSLKPDFEKVLMPAFKAMAYPTLKFAQPLFVGTGTADKDVPPLMQYGLVKAACAAGTIVQAHTYEGLNHGQTVNASLPDSAVFTSALLEGKPVASTCHAFLNWLSAQ</sequence>
<protein>
    <submittedName>
        <fullName evidence="2">Alpha/beta fold hydrolase</fullName>
    </submittedName>
</protein>
<keyword evidence="3" id="KW-1185">Reference proteome</keyword>
<name>A0ABT3QHA7_9PROT</name>
<reference evidence="2 3" key="1">
    <citation type="submission" date="2022-11" db="EMBL/GenBank/DDBJ databases">
        <title>Genome sequencing of Acetobacter type strain.</title>
        <authorList>
            <person name="Heo J."/>
            <person name="Lee D."/>
            <person name="Han B.-H."/>
            <person name="Hong S.-B."/>
            <person name="Kwon S.-W."/>
        </authorList>
    </citation>
    <scope>NUCLEOTIDE SEQUENCE [LARGE SCALE GENOMIC DNA]</scope>
    <source>
        <strain evidence="2 3">KACC 21253</strain>
    </source>
</reference>
<organism evidence="2 3">
    <name type="scientific">Acetobacter thailandicus</name>
    <dbReference type="NCBI Taxonomy" id="1502842"/>
    <lineage>
        <taxon>Bacteria</taxon>
        <taxon>Pseudomonadati</taxon>
        <taxon>Pseudomonadota</taxon>
        <taxon>Alphaproteobacteria</taxon>
        <taxon>Acetobacterales</taxon>
        <taxon>Acetobacteraceae</taxon>
        <taxon>Acetobacter</taxon>
    </lineage>
</organism>
<keyword evidence="2" id="KW-0378">Hydrolase</keyword>
<evidence type="ECO:0000256" key="1">
    <source>
        <dbReference type="SAM" id="SignalP"/>
    </source>
</evidence>
<dbReference type="PANTHER" id="PTHR34853">
    <property type="match status" value="1"/>
</dbReference>
<comment type="caution">
    <text evidence="2">The sequence shown here is derived from an EMBL/GenBank/DDBJ whole genome shotgun (WGS) entry which is preliminary data.</text>
</comment>
<dbReference type="Gene3D" id="3.40.50.1820">
    <property type="entry name" value="alpha/beta hydrolase"/>
    <property type="match status" value="2"/>
</dbReference>
<proteinExistence type="predicted"/>
<feature type="signal peptide" evidence="1">
    <location>
        <begin position="1"/>
        <end position="23"/>
    </location>
</feature>
<dbReference type="GO" id="GO:0016787">
    <property type="term" value="F:hydrolase activity"/>
    <property type="evidence" value="ECO:0007669"/>
    <property type="project" value="UniProtKB-KW"/>
</dbReference>
<dbReference type="RefSeq" id="WP_173560313.1">
    <property type="nucleotide sequence ID" value="NZ_JAPIUZ010000008.1"/>
</dbReference>
<dbReference type="InterPro" id="IPR005152">
    <property type="entry name" value="Lipase_secreted"/>
</dbReference>
<dbReference type="InterPro" id="IPR029058">
    <property type="entry name" value="AB_hydrolase_fold"/>
</dbReference>